<keyword evidence="7 12" id="KW-1133">Transmembrane helix</keyword>
<gene>
    <name evidence="13" type="ORF">PV328_009083</name>
</gene>
<dbReference type="Proteomes" id="UP001168990">
    <property type="component" value="Unassembled WGS sequence"/>
</dbReference>
<feature type="repeat" description="Solcar" evidence="10">
    <location>
        <begin position="113"/>
        <end position="207"/>
    </location>
</feature>
<keyword evidence="14" id="KW-1185">Reference proteome</keyword>
<evidence type="ECO:0000313" key="13">
    <source>
        <dbReference type="EMBL" id="KAK0171339.1"/>
    </source>
</evidence>
<dbReference type="Pfam" id="PF00153">
    <property type="entry name" value="Mito_carr"/>
    <property type="match status" value="2"/>
</dbReference>
<evidence type="ECO:0000256" key="1">
    <source>
        <dbReference type="ARBA" id="ARBA00004448"/>
    </source>
</evidence>
<dbReference type="SUPFAM" id="SSF103506">
    <property type="entry name" value="Mitochondrial carrier"/>
    <property type="match status" value="1"/>
</dbReference>
<comment type="similarity">
    <text evidence="2 11">Belongs to the mitochondrial carrier (TC 2.A.29) family.</text>
</comment>
<dbReference type="PROSITE" id="PS50920">
    <property type="entry name" value="SOLCAR"/>
    <property type="match status" value="2"/>
</dbReference>
<dbReference type="EMBL" id="JAQQBS010000003">
    <property type="protein sequence ID" value="KAK0171339.1"/>
    <property type="molecule type" value="Genomic_DNA"/>
</dbReference>
<keyword evidence="5" id="KW-0677">Repeat</keyword>
<protein>
    <recommendedName>
        <fullName evidence="15">Solute carrier family 25 member 35</fullName>
    </recommendedName>
</protein>
<dbReference type="InterPro" id="IPR018108">
    <property type="entry name" value="MCP_transmembrane"/>
</dbReference>
<dbReference type="Gene3D" id="1.50.40.10">
    <property type="entry name" value="Mitochondrial carrier domain"/>
    <property type="match status" value="1"/>
</dbReference>
<comment type="caution">
    <text evidence="13">The sequence shown here is derived from an EMBL/GenBank/DDBJ whole genome shotgun (WGS) entry which is preliminary data.</text>
</comment>
<evidence type="ECO:0000256" key="7">
    <source>
        <dbReference type="ARBA" id="ARBA00022989"/>
    </source>
</evidence>
<evidence type="ECO:0000256" key="12">
    <source>
        <dbReference type="SAM" id="Phobius"/>
    </source>
</evidence>
<dbReference type="InterPro" id="IPR051508">
    <property type="entry name" value="Mito_Carrier_Antiporter"/>
</dbReference>
<evidence type="ECO:0000256" key="2">
    <source>
        <dbReference type="ARBA" id="ARBA00006375"/>
    </source>
</evidence>
<sequence>MNSTNLETNKPIAVEFFLAATAAVGAGIFTNPIDVIKIRLQLQGELEARGAYRTIYKNTFHAGYVIAKHEGILALQSGIRSALAFQVVLNGIRLGSYKIGRSYGITNNDDGKTNIMKTCLLSGAAGVVGCVLGSPFYLVKTQMQAQSTEATLAVGHQHNHTSEWSAFKGLWKEAGIAGLYQRWYANIPRVFIGSATQLTTFSLVGDWLKTFSVSFPDLWAFIFQ</sequence>
<organism evidence="13 14">
    <name type="scientific">Microctonus aethiopoides</name>
    <dbReference type="NCBI Taxonomy" id="144406"/>
    <lineage>
        <taxon>Eukaryota</taxon>
        <taxon>Metazoa</taxon>
        <taxon>Ecdysozoa</taxon>
        <taxon>Arthropoda</taxon>
        <taxon>Hexapoda</taxon>
        <taxon>Insecta</taxon>
        <taxon>Pterygota</taxon>
        <taxon>Neoptera</taxon>
        <taxon>Endopterygota</taxon>
        <taxon>Hymenoptera</taxon>
        <taxon>Apocrita</taxon>
        <taxon>Ichneumonoidea</taxon>
        <taxon>Braconidae</taxon>
        <taxon>Euphorinae</taxon>
        <taxon>Microctonus</taxon>
    </lineage>
</organism>
<evidence type="ECO:0008006" key="15">
    <source>
        <dbReference type="Google" id="ProtNLM"/>
    </source>
</evidence>
<keyword evidence="9 10" id="KW-0472">Membrane</keyword>
<evidence type="ECO:0000256" key="6">
    <source>
        <dbReference type="ARBA" id="ARBA00022792"/>
    </source>
</evidence>
<keyword evidence="6" id="KW-0999">Mitochondrion inner membrane</keyword>
<comment type="subcellular location">
    <subcellularLocation>
        <location evidence="1">Mitochondrion inner membrane</location>
        <topology evidence="1">Multi-pass membrane protein</topology>
    </subcellularLocation>
</comment>
<dbReference type="GO" id="GO:0005743">
    <property type="term" value="C:mitochondrial inner membrane"/>
    <property type="evidence" value="ECO:0007669"/>
    <property type="project" value="UniProtKB-SubCell"/>
</dbReference>
<evidence type="ECO:0000256" key="8">
    <source>
        <dbReference type="ARBA" id="ARBA00023128"/>
    </source>
</evidence>
<dbReference type="PANTHER" id="PTHR45928">
    <property type="entry name" value="RE38146P"/>
    <property type="match status" value="1"/>
</dbReference>
<evidence type="ECO:0000256" key="11">
    <source>
        <dbReference type="RuleBase" id="RU000488"/>
    </source>
</evidence>
<keyword evidence="8" id="KW-0496">Mitochondrion</keyword>
<feature type="repeat" description="Solcar" evidence="10">
    <location>
        <begin position="14"/>
        <end position="103"/>
    </location>
</feature>
<evidence type="ECO:0000256" key="5">
    <source>
        <dbReference type="ARBA" id="ARBA00022737"/>
    </source>
</evidence>
<feature type="transmembrane region" description="Helical" evidence="12">
    <location>
        <begin position="12"/>
        <end position="33"/>
    </location>
</feature>
<evidence type="ECO:0000256" key="4">
    <source>
        <dbReference type="ARBA" id="ARBA00022692"/>
    </source>
</evidence>
<reference evidence="13" key="2">
    <citation type="submission" date="2023-03" db="EMBL/GenBank/DDBJ databases">
        <authorList>
            <person name="Inwood S.N."/>
            <person name="Skelly J.G."/>
            <person name="Guhlin J."/>
            <person name="Harrop T.W.R."/>
            <person name="Goldson S.G."/>
            <person name="Dearden P.K."/>
        </authorList>
    </citation>
    <scope>NUCLEOTIDE SEQUENCE</scope>
    <source>
        <strain evidence="13">Irish</strain>
        <tissue evidence="13">Whole body</tissue>
    </source>
</reference>
<keyword evidence="4 10" id="KW-0812">Transmembrane</keyword>
<dbReference type="InterPro" id="IPR023395">
    <property type="entry name" value="MCP_dom_sf"/>
</dbReference>
<accession>A0AA39KRR5</accession>
<evidence type="ECO:0000256" key="3">
    <source>
        <dbReference type="ARBA" id="ARBA00022448"/>
    </source>
</evidence>
<dbReference type="AlphaFoldDB" id="A0AA39KRR5"/>
<evidence type="ECO:0000256" key="9">
    <source>
        <dbReference type="ARBA" id="ARBA00023136"/>
    </source>
</evidence>
<proteinExistence type="inferred from homology"/>
<evidence type="ECO:0000256" key="10">
    <source>
        <dbReference type="PROSITE-ProRule" id="PRU00282"/>
    </source>
</evidence>
<reference evidence="13" key="1">
    <citation type="journal article" date="2023" name="bioRxiv">
        <title>Scaffold-level genome assemblies of two parasitoid biocontrol wasps reveal the parthenogenesis mechanism and an associated novel virus.</title>
        <authorList>
            <person name="Inwood S."/>
            <person name="Skelly J."/>
            <person name="Guhlin J."/>
            <person name="Harrop T."/>
            <person name="Goldson S."/>
            <person name="Dearden P."/>
        </authorList>
    </citation>
    <scope>NUCLEOTIDE SEQUENCE</scope>
    <source>
        <strain evidence="13">Irish</strain>
        <tissue evidence="13">Whole body</tissue>
    </source>
</reference>
<dbReference type="PANTHER" id="PTHR45928:SF1">
    <property type="entry name" value="RE38146P"/>
    <property type="match status" value="1"/>
</dbReference>
<evidence type="ECO:0000313" key="14">
    <source>
        <dbReference type="Proteomes" id="UP001168990"/>
    </source>
</evidence>
<name>A0AA39KRR5_9HYME</name>
<keyword evidence="3 11" id="KW-0813">Transport</keyword>